<evidence type="ECO:0000313" key="3">
    <source>
        <dbReference type="Proteomes" id="UP000199152"/>
    </source>
</evidence>
<keyword evidence="2" id="KW-0223">Dioxygenase</keyword>
<proteinExistence type="predicted"/>
<dbReference type="SUPFAM" id="SSF54593">
    <property type="entry name" value="Glyoxalase/Bleomycin resistance protein/Dihydroxybiphenyl dioxygenase"/>
    <property type="match status" value="1"/>
</dbReference>
<feature type="domain" description="VOC" evidence="1">
    <location>
        <begin position="20"/>
        <end position="159"/>
    </location>
</feature>
<keyword evidence="2" id="KW-0560">Oxidoreductase</keyword>
<dbReference type="Pfam" id="PF13669">
    <property type="entry name" value="Glyoxalase_4"/>
    <property type="match status" value="1"/>
</dbReference>
<dbReference type="PROSITE" id="PS51819">
    <property type="entry name" value="VOC"/>
    <property type="match status" value="1"/>
</dbReference>
<organism evidence="2 3">
    <name type="scientific">Geodermatophilus ruber</name>
    <dbReference type="NCBI Taxonomy" id="504800"/>
    <lineage>
        <taxon>Bacteria</taxon>
        <taxon>Bacillati</taxon>
        <taxon>Actinomycetota</taxon>
        <taxon>Actinomycetes</taxon>
        <taxon>Geodermatophilales</taxon>
        <taxon>Geodermatophilaceae</taxon>
        <taxon>Geodermatophilus</taxon>
    </lineage>
</organism>
<evidence type="ECO:0000313" key="2">
    <source>
        <dbReference type="EMBL" id="SFL44145.1"/>
    </source>
</evidence>
<protein>
    <submittedName>
        <fullName evidence="2">Glyoxalase/Bleomycin resistance protein/Dioxygenase superfamily protein</fullName>
    </submittedName>
</protein>
<sequence>MAGLGPDGRAELGFGQPRDGIIQMAYVVPDIHEAIAQWTGELGVGPWFLLDSFTGVDAVYRGQPSRADVAIAMSFAGHMQIELIAPKDDQPSVYRETIEQRGYGFHHFGVATDDVAAGIADLEARGYRLAFRAGVPTGGEVAYLDGGPDRPGMIELIEYGPGMDAAFTAFWRASLGWDGEQPVRPFAPPDDDPAAT</sequence>
<evidence type="ECO:0000259" key="1">
    <source>
        <dbReference type="PROSITE" id="PS51819"/>
    </source>
</evidence>
<gene>
    <name evidence="2" type="ORF">SAMN04488085_11167</name>
</gene>
<dbReference type="AlphaFoldDB" id="A0A1I4HPQ0"/>
<keyword evidence="3" id="KW-1185">Reference proteome</keyword>
<dbReference type="GO" id="GO:0051213">
    <property type="term" value="F:dioxygenase activity"/>
    <property type="evidence" value="ECO:0007669"/>
    <property type="project" value="UniProtKB-KW"/>
</dbReference>
<dbReference type="EMBL" id="FOSW01000011">
    <property type="protein sequence ID" value="SFL44145.1"/>
    <property type="molecule type" value="Genomic_DNA"/>
</dbReference>
<dbReference type="RefSeq" id="WP_091326950.1">
    <property type="nucleotide sequence ID" value="NZ_FOSW01000011.1"/>
</dbReference>
<accession>A0A1I4HPQ0</accession>
<dbReference type="OrthoDB" id="9792173at2"/>
<dbReference type="InterPro" id="IPR037523">
    <property type="entry name" value="VOC_core"/>
</dbReference>
<dbReference type="Proteomes" id="UP000199152">
    <property type="component" value="Unassembled WGS sequence"/>
</dbReference>
<dbReference type="Gene3D" id="3.10.180.10">
    <property type="entry name" value="2,3-Dihydroxybiphenyl 1,2-Dioxygenase, domain 1"/>
    <property type="match status" value="1"/>
</dbReference>
<dbReference type="STRING" id="504800.SAMN04488085_11167"/>
<dbReference type="InterPro" id="IPR029068">
    <property type="entry name" value="Glyas_Bleomycin-R_OHBP_Dase"/>
</dbReference>
<name>A0A1I4HPQ0_9ACTN</name>
<reference evidence="2 3" key="1">
    <citation type="submission" date="2016-10" db="EMBL/GenBank/DDBJ databases">
        <authorList>
            <person name="de Groot N.N."/>
        </authorList>
    </citation>
    <scope>NUCLEOTIDE SEQUENCE [LARGE SCALE GENOMIC DNA]</scope>
    <source>
        <strain evidence="2 3">DSM 45317</strain>
    </source>
</reference>
<dbReference type="InParanoid" id="A0A1I4HPQ0"/>